<evidence type="ECO:0000313" key="2">
    <source>
        <dbReference type="Proteomes" id="UP000093309"/>
    </source>
</evidence>
<proteinExistence type="predicted"/>
<dbReference type="OrthoDB" id="2647479at2"/>
<dbReference type="RefSeq" id="WP_065859073.1">
    <property type="nucleotide sequence ID" value="NZ_LYPC01000030.1"/>
</dbReference>
<comment type="caution">
    <text evidence="1">The sequence shown here is derived from an EMBL/GenBank/DDBJ whole genome shotgun (WGS) entry which is preliminary data.</text>
</comment>
<evidence type="ECO:0000313" key="1">
    <source>
        <dbReference type="EMBL" id="OCT10647.1"/>
    </source>
</evidence>
<gene>
    <name evidence="1" type="ORF">A8709_22665</name>
</gene>
<name>A0A1C0ZRF2_9BACL</name>
<keyword evidence="2" id="KW-1185">Reference proteome</keyword>
<protein>
    <submittedName>
        <fullName evidence="1">Uncharacterized protein</fullName>
    </submittedName>
</protein>
<accession>A0A1C0ZRF2</accession>
<organism evidence="1 2">
    <name type="scientific">Paenibacillus pectinilyticus</name>
    <dbReference type="NCBI Taxonomy" id="512399"/>
    <lineage>
        <taxon>Bacteria</taxon>
        <taxon>Bacillati</taxon>
        <taxon>Bacillota</taxon>
        <taxon>Bacilli</taxon>
        <taxon>Bacillales</taxon>
        <taxon>Paenibacillaceae</taxon>
        <taxon>Paenibacillus</taxon>
    </lineage>
</organism>
<dbReference type="AlphaFoldDB" id="A0A1C0ZRF2"/>
<dbReference type="Proteomes" id="UP000093309">
    <property type="component" value="Unassembled WGS sequence"/>
</dbReference>
<sequence length="75" mass="8435">MSTQTTDNFSAFASLHRFFSLIETTKPTPEQADKAVSQLYLIYGATSEEDLMERGAPELIQMYLEIKNKILSAAM</sequence>
<dbReference type="EMBL" id="LYPC01000030">
    <property type="protein sequence ID" value="OCT10647.1"/>
    <property type="molecule type" value="Genomic_DNA"/>
</dbReference>
<reference evidence="2" key="1">
    <citation type="submission" date="2016-05" db="EMBL/GenBank/DDBJ databases">
        <title>Paenibacillus oryzae. sp. nov., isolated from the rice root.</title>
        <authorList>
            <person name="Zhang J."/>
            <person name="Zhang X."/>
        </authorList>
    </citation>
    <scope>NUCLEOTIDE SEQUENCE [LARGE SCALE GENOMIC DNA]</scope>
    <source>
        <strain evidence="2">KCTC13222</strain>
    </source>
</reference>